<dbReference type="PANTHER" id="PTHR10622">
    <property type="entry name" value="HET DOMAIN-CONTAINING PROTEIN"/>
    <property type="match status" value="1"/>
</dbReference>
<keyword evidence="3" id="KW-1185">Reference proteome</keyword>
<reference evidence="3" key="2">
    <citation type="submission" date="2015-01" db="EMBL/GenBank/DDBJ databases">
        <title>Evolutionary Origins and Diversification of the Mycorrhizal Mutualists.</title>
        <authorList>
            <consortium name="DOE Joint Genome Institute"/>
            <consortium name="Mycorrhizal Genomics Consortium"/>
            <person name="Kohler A."/>
            <person name="Kuo A."/>
            <person name="Nagy L.G."/>
            <person name="Floudas D."/>
            <person name="Copeland A."/>
            <person name="Barry K.W."/>
            <person name="Cichocki N."/>
            <person name="Veneault-Fourrey C."/>
            <person name="LaButti K."/>
            <person name="Lindquist E.A."/>
            <person name="Lipzen A."/>
            <person name="Lundell T."/>
            <person name="Morin E."/>
            <person name="Murat C."/>
            <person name="Riley R."/>
            <person name="Ohm R."/>
            <person name="Sun H."/>
            <person name="Tunlid A."/>
            <person name="Henrissat B."/>
            <person name="Grigoriev I.V."/>
            <person name="Hibbett D.S."/>
            <person name="Martin F."/>
        </authorList>
    </citation>
    <scope>NUCLEOTIDE SEQUENCE [LARGE SCALE GENOMIC DNA]</scope>
    <source>
        <strain evidence="3">Zn</strain>
    </source>
</reference>
<dbReference type="AlphaFoldDB" id="A0A0C3HK42"/>
<dbReference type="EMBL" id="KN832873">
    <property type="protein sequence ID" value="KIN03460.1"/>
    <property type="molecule type" value="Genomic_DNA"/>
</dbReference>
<evidence type="ECO:0000313" key="3">
    <source>
        <dbReference type="Proteomes" id="UP000054321"/>
    </source>
</evidence>
<reference evidence="2 3" key="1">
    <citation type="submission" date="2014-04" db="EMBL/GenBank/DDBJ databases">
        <authorList>
            <consortium name="DOE Joint Genome Institute"/>
            <person name="Kuo A."/>
            <person name="Martino E."/>
            <person name="Perotto S."/>
            <person name="Kohler A."/>
            <person name="Nagy L.G."/>
            <person name="Floudas D."/>
            <person name="Copeland A."/>
            <person name="Barry K.W."/>
            <person name="Cichocki N."/>
            <person name="Veneault-Fourrey C."/>
            <person name="LaButti K."/>
            <person name="Lindquist E.A."/>
            <person name="Lipzen A."/>
            <person name="Lundell T."/>
            <person name="Morin E."/>
            <person name="Murat C."/>
            <person name="Sun H."/>
            <person name="Tunlid A."/>
            <person name="Henrissat B."/>
            <person name="Grigoriev I.V."/>
            <person name="Hibbett D.S."/>
            <person name="Martin F."/>
            <person name="Nordberg H.P."/>
            <person name="Cantor M.N."/>
            <person name="Hua S.X."/>
        </authorList>
    </citation>
    <scope>NUCLEOTIDE SEQUENCE [LARGE SCALE GENOMIC DNA]</scope>
    <source>
        <strain evidence="2 3">Zn</strain>
    </source>
</reference>
<sequence>MRLLDVSTLQFREFLGSNIPPYAILSHTWGTEEVDFQEIQEQRNETKSKSGYLKVKKCCEKAAAHGYKYAWVDSCCIDKRSSAELSEAINSMFNWYRRSQECFVYLADVLMTSGFPTTEFKKSRWFTRGWTLQELLAPDTIFFYDRNWVRIGSVTQESDPESSFLQTLGIIISFHPQYLINKSDIPLLPIAERMRWAAHRETTREEDIAYCLLGIFKVNMPIIYGEGKTKAFKRLQYEIISTSYDHSIFAWRAPIISSSLFASSPVAFADLVGMYRLFPVFKNNQMTPYTMTNLGLSIKLRL</sequence>
<feature type="domain" description="Heterokaryon incompatibility" evidence="1">
    <location>
        <begin position="22"/>
        <end position="113"/>
    </location>
</feature>
<name>A0A0C3HK42_OIDMZ</name>
<gene>
    <name evidence="2" type="ORF">OIDMADRAFT_193192</name>
</gene>
<dbReference type="Proteomes" id="UP000054321">
    <property type="component" value="Unassembled WGS sequence"/>
</dbReference>
<protein>
    <recommendedName>
        <fullName evidence="1">Heterokaryon incompatibility domain-containing protein</fullName>
    </recommendedName>
</protein>
<dbReference type="InParanoid" id="A0A0C3HK42"/>
<accession>A0A0C3HK42</accession>
<evidence type="ECO:0000259" key="1">
    <source>
        <dbReference type="Pfam" id="PF06985"/>
    </source>
</evidence>
<dbReference type="HOGENOM" id="CLU_000288_138_0_1"/>
<dbReference type="PANTHER" id="PTHR10622:SF10">
    <property type="entry name" value="HET DOMAIN-CONTAINING PROTEIN"/>
    <property type="match status" value="1"/>
</dbReference>
<dbReference type="Pfam" id="PF06985">
    <property type="entry name" value="HET"/>
    <property type="match status" value="1"/>
</dbReference>
<dbReference type="OrthoDB" id="674604at2759"/>
<organism evidence="2 3">
    <name type="scientific">Oidiodendron maius (strain Zn)</name>
    <dbReference type="NCBI Taxonomy" id="913774"/>
    <lineage>
        <taxon>Eukaryota</taxon>
        <taxon>Fungi</taxon>
        <taxon>Dikarya</taxon>
        <taxon>Ascomycota</taxon>
        <taxon>Pezizomycotina</taxon>
        <taxon>Leotiomycetes</taxon>
        <taxon>Leotiomycetes incertae sedis</taxon>
        <taxon>Myxotrichaceae</taxon>
        <taxon>Oidiodendron</taxon>
    </lineage>
</organism>
<dbReference type="STRING" id="913774.A0A0C3HK42"/>
<proteinExistence type="predicted"/>
<evidence type="ECO:0000313" key="2">
    <source>
        <dbReference type="EMBL" id="KIN03460.1"/>
    </source>
</evidence>
<dbReference type="InterPro" id="IPR010730">
    <property type="entry name" value="HET"/>
</dbReference>
<feature type="non-terminal residue" evidence="2">
    <location>
        <position position="302"/>
    </location>
</feature>